<dbReference type="InterPro" id="IPR042213">
    <property type="entry name" value="NBD_C_sf"/>
</dbReference>
<dbReference type="InterPro" id="IPR037051">
    <property type="entry name" value="4-carb_acid_sugar_kinase_N_sf"/>
</dbReference>
<evidence type="ECO:0000256" key="5">
    <source>
        <dbReference type="ARBA" id="ARBA00022840"/>
    </source>
</evidence>
<dbReference type="InterPro" id="IPR010737">
    <property type="entry name" value="4-carb_acid_sugar_kinase_N"/>
</dbReference>
<keyword evidence="5" id="KW-0067">ATP-binding</keyword>
<dbReference type="EMBL" id="VDFU01000013">
    <property type="protein sequence ID" value="TNC49198.1"/>
    <property type="molecule type" value="Genomic_DNA"/>
</dbReference>
<keyword evidence="6" id="KW-0119">Carbohydrate metabolism</keyword>
<keyword evidence="10" id="KW-1185">Reference proteome</keyword>
<dbReference type="Proteomes" id="UP000305887">
    <property type="component" value="Unassembled WGS sequence"/>
</dbReference>
<evidence type="ECO:0000256" key="2">
    <source>
        <dbReference type="ARBA" id="ARBA00022679"/>
    </source>
</evidence>
<gene>
    <name evidence="9" type="ORF">FHG66_11765</name>
</gene>
<protein>
    <submittedName>
        <fullName evidence="9">Four-carbon acid sugar kinase family protein</fullName>
    </submittedName>
</protein>
<evidence type="ECO:0000259" key="7">
    <source>
        <dbReference type="Pfam" id="PF07005"/>
    </source>
</evidence>
<proteinExistence type="inferred from homology"/>
<reference evidence="9 10" key="1">
    <citation type="submission" date="2019-06" db="EMBL/GenBank/DDBJ databases">
        <title>YIM 131921 draft genome.</title>
        <authorList>
            <person name="Jiang L."/>
        </authorList>
    </citation>
    <scope>NUCLEOTIDE SEQUENCE [LARGE SCALE GENOMIC DNA]</scope>
    <source>
        <strain evidence="9 10">YIM 131921</strain>
    </source>
</reference>
<keyword evidence="4 9" id="KW-0418">Kinase</keyword>
<evidence type="ECO:0000256" key="1">
    <source>
        <dbReference type="ARBA" id="ARBA00005715"/>
    </source>
</evidence>
<accession>A0A5C4MW43</accession>
<feature type="domain" description="Four-carbon acid sugar kinase nucleotide binding" evidence="8">
    <location>
        <begin position="196"/>
        <end position="327"/>
    </location>
</feature>
<dbReference type="SUPFAM" id="SSF142764">
    <property type="entry name" value="YgbK-like"/>
    <property type="match status" value="1"/>
</dbReference>
<evidence type="ECO:0000313" key="10">
    <source>
        <dbReference type="Proteomes" id="UP000305887"/>
    </source>
</evidence>
<evidence type="ECO:0000256" key="6">
    <source>
        <dbReference type="ARBA" id="ARBA00023277"/>
    </source>
</evidence>
<evidence type="ECO:0000256" key="4">
    <source>
        <dbReference type="ARBA" id="ARBA00022777"/>
    </source>
</evidence>
<evidence type="ECO:0000259" key="8">
    <source>
        <dbReference type="Pfam" id="PF17042"/>
    </source>
</evidence>
<dbReference type="AlphaFoldDB" id="A0A5C4MW43"/>
<organism evidence="9 10">
    <name type="scientific">Rubellimicrobium rubrum</name>
    <dbReference type="NCBI Taxonomy" id="2585369"/>
    <lineage>
        <taxon>Bacteria</taxon>
        <taxon>Pseudomonadati</taxon>
        <taxon>Pseudomonadota</taxon>
        <taxon>Alphaproteobacteria</taxon>
        <taxon>Rhodobacterales</taxon>
        <taxon>Roseobacteraceae</taxon>
        <taxon>Rubellimicrobium</taxon>
    </lineage>
</organism>
<dbReference type="Gene3D" id="3.40.980.20">
    <property type="entry name" value="Four-carbon acid sugar kinase, nucleotide binding domain"/>
    <property type="match status" value="1"/>
</dbReference>
<comment type="similarity">
    <text evidence="1">Belongs to the four-carbon acid sugar kinase family.</text>
</comment>
<feature type="domain" description="Four-carbon acid sugar kinase N-terminal" evidence="7">
    <location>
        <begin position="2"/>
        <end position="119"/>
    </location>
</feature>
<dbReference type="GO" id="GO:0016301">
    <property type="term" value="F:kinase activity"/>
    <property type="evidence" value="ECO:0007669"/>
    <property type="project" value="UniProtKB-KW"/>
</dbReference>
<keyword evidence="2" id="KW-0808">Transferase</keyword>
<name>A0A5C4MW43_9RHOB</name>
<sequence>MLAILADDLTGALDSAAPFAGRGMRVMVALSPAATAAACAQGCPVVAISTQSRELSPVDAQSAVARAVATLPPGTRLFKKIDSRLKGHIEAELSALDVTRALVIPAIVDFGRVVKDGAVTGFGVTEAIPIAPLLGRFAERSRIPDVVSHEAMRAELDKADTGDLLVGARGLAEALSRRMTGREEATAPPLAGPSGLMVVGSRDPITLSQVDALRSLDGVLHVPAPNGTFDPQQALGSAADIIVVQAVPGDRPLAPHVVAANLAKHLAPLVPGRCDTLVVTGGATAEAVLGVIAIDSLELLGECLPGLAVGRALGLTIVAKSGGFGEAGVLARVAGMIRGTRE</sequence>
<dbReference type="Gene3D" id="3.40.50.10840">
    <property type="entry name" value="Putative sugar-binding, N-terminal domain"/>
    <property type="match status" value="1"/>
</dbReference>
<keyword evidence="3" id="KW-0547">Nucleotide-binding</keyword>
<dbReference type="InterPro" id="IPR031475">
    <property type="entry name" value="NBD_C"/>
</dbReference>
<dbReference type="GO" id="GO:0005524">
    <property type="term" value="F:ATP binding"/>
    <property type="evidence" value="ECO:0007669"/>
    <property type="project" value="UniProtKB-KW"/>
</dbReference>
<evidence type="ECO:0000256" key="3">
    <source>
        <dbReference type="ARBA" id="ARBA00022741"/>
    </source>
</evidence>
<evidence type="ECO:0000313" key="9">
    <source>
        <dbReference type="EMBL" id="TNC49198.1"/>
    </source>
</evidence>
<dbReference type="OrthoDB" id="9778478at2"/>
<comment type="caution">
    <text evidence="9">The sequence shown here is derived from an EMBL/GenBank/DDBJ whole genome shotgun (WGS) entry which is preliminary data.</text>
</comment>
<dbReference type="Pfam" id="PF07005">
    <property type="entry name" value="SBD_N"/>
    <property type="match status" value="1"/>
</dbReference>
<dbReference type="Pfam" id="PF17042">
    <property type="entry name" value="NBD_C"/>
    <property type="match status" value="1"/>
</dbReference>